<keyword evidence="2" id="KW-0678">Repressor</keyword>
<evidence type="ECO:0000259" key="6">
    <source>
        <dbReference type="PROSITE" id="PS50932"/>
    </source>
</evidence>
<dbReference type="Pfam" id="PF00532">
    <property type="entry name" value="Peripla_BP_1"/>
    <property type="match status" value="1"/>
</dbReference>
<dbReference type="SMART" id="SM00354">
    <property type="entry name" value="HTH_LACI"/>
    <property type="match status" value="1"/>
</dbReference>
<dbReference type="PRINTS" id="PR00036">
    <property type="entry name" value="HTHLACI"/>
</dbReference>
<protein>
    <recommendedName>
        <fullName evidence="1">Catabolite control protein A</fullName>
    </recommendedName>
</protein>
<dbReference type="CDD" id="cd06291">
    <property type="entry name" value="PBP1_Qymf-like"/>
    <property type="match status" value="1"/>
</dbReference>
<dbReference type="GO" id="GO:0000976">
    <property type="term" value="F:transcription cis-regulatory region binding"/>
    <property type="evidence" value="ECO:0007669"/>
    <property type="project" value="TreeGrafter"/>
</dbReference>
<reference evidence="7 8" key="1">
    <citation type="submission" date="2019-11" db="EMBL/GenBank/DDBJ databases">
        <title>Draft genome sequences of five Paenibacillus species of dairy origin.</title>
        <authorList>
            <person name="Olajide A.M."/>
            <person name="Chen S."/>
            <person name="Lapointe G."/>
        </authorList>
    </citation>
    <scope>NUCLEOTIDE SEQUENCE [LARGE SCALE GENOMIC DNA]</scope>
    <source>
        <strain evidence="7 8">12CR55</strain>
    </source>
</reference>
<dbReference type="SUPFAM" id="SSF53822">
    <property type="entry name" value="Periplasmic binding protein-like I"/>
    <property type="match status" value="1"/>
</dbReference>
<dbReference type="SUPFAM" id="SSF47413">
    <property type="entry name" value="lambda repressor-like DNA-binding domains"/>
    <property type="match status" value="1"/>
</dbReference>
<comment type="caution">
    <text evidence="7">The sequence shown here is derived from an EMBL/GenBank/DDBJ whole genome shotgun (WGS) entry which is preliminary data.</text>
</comment>
<gene>
    <name evidence="7" type="ORF">GNP95_00430</name>
</gene>
<accession>A0A7X3CKX6</accession>
<dbReference type="Pfam" id="PF00356">
    <property type="entry name" value="LacI"/>
    <property type="match status" value="1"/>
</dbReference>
<evidence type="ECO:0000313" key="7">
    <source>
        <dbReference type="EMBL" id="MUG43483.1"/>
    </source>
</evidence>
<evidence type="ECO:0000256" key="2">
    <source>
        <dbReference type="ARBA" id="ARBA00022491"/>
    </source>
</evidence>
<dbReference type="InterPro" id="IPR010982">
    <property type="entry name" value="Lambda_DNA-bd_dom_sf"/>
</dbReference>
<name>A0A7X3CKX6_9BACL</name>
<dbReference type="EMBL" id="WNZW01000001">
    <property type="protein sequence ID" value="MUG43483.1"/>
    <property type="molecule type" value="Genomic_DNA"/>
</dbReference>
<dbReference type="FunFam" id="1.10.260.40:FF:000002">
    <property type="entry name" value="HTH-type transcriptional repressor PurR"/>
    <property type="match status" value="1"/>
</dbReference>
<dbReference type="AlphaFoldDB" id="A0A7X3CKX6"/>
<dbReference type="Gene3D" id="1.10.260.40">
    <property type="entry name" value="lambda repressor-like DNA-binding domains"/>
    <property type="match status" value="1"/>
</dbReference>
<dbReference type="InterPro" id="IPR028082">
    <property type="entry name" value="Peripla_BP_I"/>
</dbReference>
<dbReference type="GO" id="GO:0003700">
    <property type="term" value="F:DNA-binding transcription factor activity"/>
    <property type="evidence" value="ECO:0007669"/>
    <property type="project" value="TreeGrafter"/>
</dbReference>
<dbReference type="PANTHER" id="PTHR30146:SF95">
    <property type="entry name" value="RIBOSE OPERON REPRESSOR"/>
    <property type="match status" value="1"/>
</dbReference>
<evidence type="ECO:0000256" key="5">
    <source>
        <dbReference type="ARBA" id="ARBA00023163"/>
    </source>
</evidence>
<dbReference type="CDD" id="cd01392">
    <property type="entry name" value="HTH_LacI"/>
    <property type="match status" value="1"/>
</dbReference>
<evidence type="ECO:0000256" key="1">
    <source>
        <dbReference type="ARBA" id="ARBA00019435"/>
    </source>
</evidence>
<dbReference type="RefSeq" id="WP_155608972.1">
    <property type="nucleotide sequence ID" value="NZ_WNZW01000001.1"/>
</dbReference>
<dbReference type="InterPro" id="IPR000843">
    <property type="entry name" value="HTH_LacI"/>
</dbReference>
<dbReference type="InterPro" id="IPR001761">
    <property type="entry name" value="Peripla_BP/Lac1_sug-bd_dom"/>
</dbReference>
<dbReference type="PROSITE" id="PS00356">
    <property type="entry name" value="HTH_LACI_1"/>
    <property type="match status" value="1"/>
</dbReference>
<keyword evidence="5" id="KW-0804">Transcription</keyword>
<dbReference type="OrthoDB" id="9796186at2"/>
<keyword evidence="4" id="KW-0238">DNA-binding</keyword>
<dbReference type="PANTHER" id="PTHR30146">
    <property type="entry name" value="LACI-RELATED TRANSCRIPTIONAL REPRESSOR"/>
    <property type="match status" value="1"/>
</dbReference>
<dbReference type="Proteomes" id="UP000447876">
    <property type="component" value="Unassembled WGS sequence"/>
</dbReference>
<evidence type="ECO:0000256" key="3">
    <source>
        <dbReference type="ARBA" id="ARBA00023015"/>
    </source>
</evidence>
<sequence length="326" mass="36042">MISIKDVAKHAGVSVATVSRVLNNSGYVGQDTRVKVEKAIKELNYKPNEVARSLFKKQSSTIGLIVPDIMNPFFPELARAVEDTAIQLGYNVILCNSDGDEKKEQNYLDVLQQQYVNGIIVSSNTLTAAQIERLNIPVVSIDRVISKGLPTIVVENKKGAMMATRFLQSKGCRRIGHIKGNSRVLNAEERCEGYMEIVGQDPWFNETYIAEGQYDMQSSIQATLELLQRHPDIDGIFAANDIMAIGAIKAAYQLGKKVPEDIAIIGFDGISLSKATTPELTTIEQPIYEMGEKATKLLVSLMEQQQTADPESYKVLDVTLIEREST</sequence>
<keyword evidence="3" id="KW-0805">Transcription regulation</keyword>
<organism evidence="7 8">
    <name type="scientific">Paenibacillus woosongensis</name>
    <dbReference type="NCBI Taxonomy" id="307580"/>
    <lineage>
        <taxon>Bacteria</taxon>
        <taxon>Bacillati</taxon>
        <taxon>Bacillota</taxon>
        <taxon>Bacilli</taxon>
        <taxon>Bacillales</taxon>
        <taxon>Paenibacillaceae</taxon>
        <taxon>Paenibacillus</taxon>
    </lineage>
</organism>
<proteinExistence type="predicted"/>
<dbReference type="Gene3D" id="3.40.50.2300">
    <property type="match status" value="2"/>
</dbReference>
<evidence type="ECO:0000313" key="8">
    <source>
        <dbReference type="Proteomes" id="UP000447876"/>
    </source>
</evidence>
<dbReference type="PROSITE" id="PS50932">
    <property type="entry name" value="HTH_LACI_2"/>
    <property type="match status" value="1"/>
</dbReference>
<evidence type="ECO:0000256" key="4">
    <source>
        <dbReference type="ARBA" id="ARBA00023125"/>
    </source>
</evidence>
<feature type="domain" description="HTH lacI-type" evidence="6">
    <location>
        <begin position="2"/>
        <end position="56"/>
    </location>
</feature>